<evidence type="ECO:0000256" key="2">
    <source>
        <dbReference type="ARBA" id="ARBA00006228"/>
    </source>
</evidence>
<dbReference type="Pfam" id="PF01899">
    <property type="entry name" value="MNHE"/>
    <property type="match status" value="1"/>
</dbReference>
<dbReference type="PANTHER" id="PTHR34584">
    <property type="entry name" value="NA(+)/H(+) ANTIPORTER SUBUNIT E1"/>
    <property type="match status" value="1"/>
</dbReference>
<evidence type="ECO:0000256" key="6">
    <source>
        <dbReference type="ARBA" id="ARBA00023136"/>
    </source>
</evidence>
<evidence type="ECO:0000313" key="8">
    <source>
        <dbReference type="EMBL" id="WCL54506.1"/>
    </source>
</evidence>
<evidence type="ECO:0000256" key="5">
    <source>
        <dbReference type="ARBA" id="ARBA00022989"/>
    </source>
</evidence>
<sequence length="156" mass="17012">MKHLLVLLVALGAIWLLWSGIYTPLLLAFGLVSCLIVALLAWRMNLVDRESVPLHLHLKVIPYWGWLVKEMLVSSLAVTRLILTPGVKLVPEVVRLKTAKMEDVTRVTLANSITLTPGTVTLDVSDDEILVHCLTADGAKDLLAGGMAARVVALEN</sequence>
<gene>
    <name evidence="8" type="ORF">PH603_01885</name>
</gene>
<dbReference type="AlphaFoldDB" id="A0AAE9XQH2"/>
<proteinExistence type="inferred from homology"/>
<name>A0AAE9XQH2_9PROT</name>
<evidence type="ECO:0000256" key="7">
    <source>
        <dbReference type="SAM" id="Phobius"/>
    </source>
</evidence>
<keyword evidence="4 7" id="KW-0812">Transmembrane</keyword>
<keyword evidence="9" id="KW-1185">Reference proteome</keyword>
<dbReference type="InterPro" id="IPR002758">
    <property type="entry name" value="Cation_antiport_E"/>
</dbReference>
<dbReference type="GO" id="GO:0008324">
    <property type="term" value="F:monoatomic cation transmembrane transporter activity"/>
    <property type="evidence" value="ECO:0007669"/>
    <property type="project" value="InterPro"/>
</dbReference>
<dbReference type="PROSITE" id="PS51257">
    <property type="entry name" value="PROKAR_LIPOPROTEIN"/>
    <property type="match status" value="1"/>
</dbReference>
<comment type="subcellular location">
    <subcellularLocation>
        <location evidence="1">Cell membrane</location>
        <topology evidence="1">Multi-pass membrane protein</topology>
    </subcellularLocation>
</comment>
<feature type="transmembrane region" description="Helical" evidence="7">
    <location>
        <begin position="29"/>
        <end position="46"/>
    </location>
</feature>
<evidence type="ECO:0000256" key="3">
    <source>
        <dbReference type="ARBA" id="ARBA00022475"/>
    </source>
</evidence>
<organism evidence="8 9">
    <name type="scientific">Gimibacter soli</name>
    <dbReference type="NCBI Taxonomy" id="3024400"/>
    <lineage>
        <taxon>Bacteria</taxon>
        <taxon>Pseudomonadati</taxon>
        <taxon>Pseudomonadota</taxon>
        <taxon>Alphaproteobacteria</taxon>
        <taxon>Kordiimonadales</taxon>
        <taxon>Temperatibacteraceae</taxon>
        <taxon>Gimibacter</taxon>
    </lineage>
</organism>
<dbReference type="EMBL" id="CP116805">
    <property type="protein sequence ID" value="WCL54506.1"/>
    <property type="molecule type" value="Genomic_DNA"/>
</dbReference>
<reference evidence="8" key="1">
    <citation type="submission" date="2023-01" db="EMBL/GenBank/DDBJ databases">
        <title>The genome sequence of Kordiimonadaceae bacterium 6D33.</title>
        <authorList>
            <person name="Liu Y."/>
        </authorList>
    </citation>
    <scope>NUCLEOTIDE SEQUENCE</scope>
    <source>
        <strain evidence="8">6D33</strain>
    </source>
</reference>
<keyword evidence="5 7" id="KW-1133">Transmembrane helix</keyword>
<protein>
    <submittedName>
        <fullName evidence="8">Na+/H+ antiporter subunit E</fullName>
    </submittedName>
</protein>
<accession>A0AAE9XQH2</accession>
<comment type="similarity">
    <text evidence="2">Belongs to the CPA3 antiporters (TC 2.A.63) subunit E family.</text>
</comment>
<dbReference type="RefSeq" id="WP_289504225.1">
    <property type="nucleotide sequence ID" value="NZ_CP116805.1"/>
</dbReference>
<dbReference type="KEGG" id="gso:PH603_01885"/>
<evidence type="ECO:0000313" key="9">
    <source>
        <dbReference type="Proteomes" id="UP001217500"/>
    </source>
</evidence>
<keyword evidence="6 7" id="KW-0472">Membrane</keyword>
<evidence type="ECO:0000256" key="4">
    <source>
        <dbReference type="ARBA" id="ARBA00022692"/>
    </source>
</evidence>
<dbReference type="Proteomes" id="UP001217500">
    <property type="component" value="Chromosome"/>
</dbReference>
<dbReference type="GO" id="GO:0005886">
    <property type="term" value="C:plasma membrane"/>
    <property type="evidence" value="ECO:0007669"/>
    <property type="project" value="UniProtKB-SubCell"/>
</dbReference>
<keyword evidence="3" id="KW-1003">Cell membrane</keyword>
<dbReference type="PANTHER" id="PTHR34584:SF1">
    <property type="entry name" value="NA(+)_H(+) ANTIPORTER SUBUNIT E1"/>
    <property type="match status" value="1"/>
</dbReference>
<evidence type="ECO:0000256" key="1">
    <source>
        <dbReference type="ARBA" id="ARBA00004651"/>
    </source>
</evidence>